<feature type="chain" id="PRO_5012371946" description="Pherophorin domain-containing protein" evidence="1">
    <location>
        <begin position="30"/>
        <end position="161"/>
    </location>
</feature>
<organism evidence="2 3">
    <name type="scientific">Porphyra umbilicalis</name>
    <name type="common">Purple laver</name>
    <name type="synonym">Red alga</name>
    <dbReference type="NCBI Taxonomy" id="2786"/>
    <lineage>
        <taxon>Eukaryota</taxon>
        <taxon>Rhodophyta</taxon>
        <taxon>Bangiophyceae</taxon>
        <taxon>Bangiales</taxon>
        <taxon>Bangiaceae</taxon>
        <taxon>Porphyra</taxon>
    </lineage>
</organism>
<sequence length="161" mass="16498">MARACPSSASPRPAVTAAMWAMALALTLAAVALPAPATACFCPGTPTLLGSFFKSSIVTVVIATPQRVIDDNDGKRTYALLGGNYPYNTTFYKGCPAKIERFTVFGSPSSCNTTFALGVPVLLFLTSSGFVGPCDYTVPASALTAEDVAFLAPRAGCGSGA</sequence>
<accession>A0A1X6NWY9</accession>
<gene>
    <name evidence="2" type="ORF">BU14_0378s0007</name>
</gene>
<feature type="signal peptide" evidence="1">
    <location>
        <begin position="1"/>
        <end position="29"/>
    </location>
</feature>
<proteinExistence type="predicted"/>
<keyword evidence="3" id="KW-1185">Reference proteome</keyword>
<dbReference type="EMBL" id="KV919019">
    <property type="protein sequence ID" value="OSX73097.1"/>
    <property type="molecule type" value="Genomic_DNA"/>
</dbReference>
<keyword evidence="1" id="KW-0732">Signal</keyword>
<evidence type="ECO:0000313" key="2">
    <source>
        <dbReference type="EMBL" id="OSX73097.1"/>
    </source>
</evidence>
<dbReference type="AlphaFoldDB" id="A0A1X6NWY9"/>
<dbReference type="Proteomes" id="UP000218209">
    <property type="component" value="Unassembled WGS sequence"/>
</dbReference>
<evidence type="ECO:0000313" key="3">
    <source>
        <dbReference type="Proteomes" id="UP000218209"/>
    </source>
</evidence>
<name>A0A1X6NWY9_PORUM</name>
<evidence type="ECO:0000256" key="1">
    <source>
        <dbReference type="SAM" id="SignalP"/>
    </source>
</evidence>
<protein>
    <recommendedName>
        <fullName evidence="4">Pherophorin domain-containing protein</fullName>
    </recommendedName>
</protein>
<reference evidence="2 3" key="1">
    <citation type="submission" date="2017-03" db="EMBL/GenBank/DDBJ databases">
        <title>WGS assembly of Porphyra umbilicalis.</title>
        <authorList>
            <person name="Brawley S.H."/>
            <person name="Blouin N.A."/>
            <person name="Ficko-Blean E."/>
            <person name="Wheeler G.L."/>
            <person name="Lohr M."/>
            <person name="Goodson H.V."/>
            <person name="Jenkins J.W."/>
            <person name="Blaby-Haas C.E."/>
            <person name="Helliwell K.E."/>
            <person name="Chan C."/>
            <person name="Marriage T."/>
            <person name="Bhattacharya D."/>
            <person name="Klein A.S."/>
            <person name="Badis Y."/>
            <person name="Brodie J."/>
            <person name="Cao Y."/>
            <person name="Collen J."/>
            <person name="Dittami S.M."/>
            <person name="Gachon C.M."/>
            <person name="Green B.R."/>
            <person name="Karpowicz S."/>
            <person name="Kim J.W."/>
            <person name="Kudahl U."/>
            <person name="Lin S."/>
            <person name="Michel G."/>
            <person name="Mittag M."/>
            <person name="Olson B.J."/>
            <person name="Pangilinan J."/>
            <person name="Peng Y."/>
            <person name="Qiu H."/>
            <person name="Shu S."/>
            <person name="Singer J.T."/>
            <person name="Smith A.G."/>
            <person name="Sprecher B.N."/>
            <person name="Wagner V."/>
            <person name="Wang W."/>
            <person name="Wang Z.-Y."/>
            <person name="Yan J."/>
            <person name="Yarish C."/>
            <person name="Zoeuner-Riek S."/>
            <person name="Zhuang Y."/>
            <person name="Zou Y."/>
            <person name="Lindquist E.A."/>
            <person name="Grimwood J."/>
            <person name="Barry K."/>
            <person name="Rokhsar D.S."/>
            <person name="Schmutz J."/>
            <person name="Stiller J.W."/>
            <person name="Grossman A.R."/>
            <person name="Prochnik S.E."/>
        </authorList>
    </citation>
    <scope>NUCLEOTIDE SEQUENCE [LARGE SCALE GENOMIC DNA]</scope>
    <source>
        <strain evidence="2">4086291</strain>
    </source>
</reference>
<evidence type="ECO:0008006" key="4">
    <source>
        <dbReference type="Google" id="ProtNLM"/>
    </source>
</evidence>